<name>A0A6M4H211_9PROT</name>
<reference evidence="3 4" key="1">
    <citation type="submission" date="2020-04" db="EMBL/GenBank/DDBJ databases">
        <title>Usitatibacter rugosus gen. nov., sp. nov. and Usitatibacter palustris sp. nov., novel members of Usitatibacteraceae fam. nov. within the order Nitrosomonadales isolated from soil.</title>
        <authorList>
            <person name="Huber K.J."/>
            <person name="Neumann-Schaal M."/>
            <person name="Geppert A."/>
            <person name="Luckner M."/>
            <person name="Wanner G."/>
            <person name="Overmann J."/>
        </authorList>
    </citation>
    <scope>NUCLEOTIDE SEQUENCE [LARGE SCALE GENOMIC DNA]</scope>
    <source>
        <strain evidence="3 4">0125_3</strain>
    </source>
</reference>
<dbReference type="EMBL" id="CP053069">
    <property type="protein sequence ID" value="QJR13138.1"/>
    <property type="molecule type" value="Genomic_DNA"/>
</dbReference>
<dbReference type="InterPro" id="IPR051199">
    <property type="entry name" value="LPS_LOS_Heptosyltrfase"/>
</dbReference>
<dbReference type="GO" id="GO:0005829">
    <property type="term" value="C:cytosol"/>
    <property type="evidence" value="ECO:0007669"/>
    <property type="project" value="TreeGrafter"/>
</dbReference>
<sequence>MKILVIRRDNIGDLVLTTPLFRALRQRFPEARIDAFVNSYNAPVLAGHPDVDQVHEYTKGKHRKGFSPGWLERLGQMWRLRKEHYDHVVIATPGVHPRQIRFARFLNPAHITAFVPPGWKMFGVDQPVEYLGKDRHHLLMTYRILLPFGIEGDPPAPRIAFTPPAHSPGEAPVIAIHVSARKPSSRWPEERYAELMRALHERHGARFRLFWAPGAENDARHPGDDGRAARILASAAGLPVEAVATNELEGLIAGIAACDAIVCSDGGAMHLAAAMGKPVVCFFGESEAHLWHPWDVPHRLLQPESHDVADVTVDEALAAFDALRQEANAA</sequence>
<accession>A0A6M4H211</accession>
<evidence type="ECO:0000256" key="2">
    <source>
        <dbReference type="ARBA" id="ARBA00022679"/>
    </source>
</evidence>
<keyword evidence="1" id="KW-0328">Glycosyltransferase</keyword>
<dbReference type="Gene3D" id="3.40.50.2000">
    <property type="entry name" value="Glycogen Phosphorylase B"/>
    <property type="match status" value="2"/>
</dbReference>
<dbReference type="InterPro" id="IPR002201">
    <property type="entry name" value="Glyco_trans_9"/>
</dbReference>
<dbReference type="KEGG" id="uru:DSM104443_04233"/>
<dbReference type="PANTHER" id="PTHR30160:SF1">
    <property type="entry name" value="LIPOPOLYSACCHARIDE 1,2-N-ACETYLGLUCOSAMINETRANSFERASE-RELATED"/>
    <property type="match status" value="1"/>
</dbReference>
<dbReference type="Proteomes" id="UP000501534">
    <property type="component" value="Chromosome"/>
</dbReference>
<dbReference type="AlphaFoldDB" id="A0A6M4H211"/>
<protein>
    <submittedName>
        <fullName evidence="3">ADP-heptose--LPS heptosyltransferase 2</fullName>
        <ecNumber evidence="3">2.-.-.-</ecNumber>
    </submittedName>
</protein>
<dbReference type="PANTHER" id="PTHR30160">
    <property type="entry name" value="TETRAACYLDISACCHARIDE 4'-KINASE-RELATED"/>
    <property type="match status" value="1"/>
</dbReference>
<dbReference type="RefSeq" id="WP_171095952.1">
    <property type="nucleotide sequence ID" value="NZ_CP053069.1"/>
</dbReference>
<organism evidence="3 4">
    <name type="scientific">Usitatibacter rugosus</name>
    <dbReference type="NCBI Taxonomy" id="2732067"/>
    <lineage>
        <taxon>Bacteria</taxon>
        <taxon>Pseudomonadati</taxon>
        <taxon>Pseudomonadota</taxon>
        <taxon>Betaproteobacteria</taxon>
        <taxon>Nitrosomonadales</taxon>
        <taxon>Usitatibacteraceae</taxon>
        <taxon>Usitatibacter</taxon>
    </lineage>
</organism>
<dbReference type="CDD" id="cd03789">
    <property type="entry name" value="GT9_LPS_heptosyltransferase"/>
    <property type="match status" value="1"/>
</dbReference>
<evidence type="ECO:0000256" key="1">
    <source>
        <dbReference type="ARBA" id="ARBA00022676"/>
    </source>
</evidence>
<dbReference type="Pfam" id="PF01075">
    <property type="entry name" value="Glyco_transf_9"/>
    <property type="match status" value="1"/>
</dbReference>
<keyword evidence="4" id="KW-1185">Reference proteome</keyword>
<proteinExistence type="predicted"/>
<evidence type="ECO:0000313" key="3">
    <source>
        <dbReference type="EMBL" id="QJR13138.1"/>
    </source>
</evidence>
<keyword evidence="2 3" id="KW-0808">Transferase</keyword>
<dbReference type="GO" id="GO:0009244">
    <property type="term" value="P:lipopolysaccharide core region biosynthetic process"/>
    <property type="evidence" value="ECO:0007669"/>
    <property type="project" value="TreeGrafter"/>
</dbReference>
<evidence type="ECO:0000313" key="4">
    <source>
        <dbReference type="Proteomes" id="UP000501534"/>
    </source>
</evidence>
<dbReference type="GO" id="GO:0008713">
    <property type="term" value="F:ADP-heptose-lipopolysaccharide heptosyltransferase activity"/>
    <property type="evidence" value="ECO:0007669"/>
    <property type="project" value="TreeGrafter"/>
</dbReference>
<gene>
    <name evidence="3" type="primary">rfaF_2</name>
    <name evidence="3" type="ORF">DSM104443_04233</name>
</gene>
<dbReference type="SUPFAM" id="SSF53756">
    <property type="entry name" value="UDP-Glycosyltransferase/glycogen phosphorylase"/>
    <property type="match status" value="1"/>
</dbReference>
<dbReference type="EC" id="2.-.-.-" evidence="3"/>